<dbReference type="InterPro" id="IPR013120">
    <property type="entry name" value="FAR_NAD-bd"/>
</dbReference>
<dbReference type="Proteomes" id="UP000295087">
    <property type="component" value="Unassembled WGS sequence"/>
</dbReference>
<dbReference type="InterPro" id="IPR046407">
    <property type="entry name" value="CAR"/>
</dbReference>
<dbReference type="SUPFAM" id="SSF47336">
    <property type="entry name" value="ACP-like"/>
    <property type="match status" value="1"/>
</dbReference>
<comment type="function">
    <text evidence="6">Catalyzes the ATP- and NADPH-dependent reduction of carboxylic acids to the corresponding aldehydes.</text>
</comment>
<comment type="caution">
    <text evidence="8">The sequence shown here is derived from an EMBL/GenBank/DDBJ whole genome shotgun (WGS) entry which is preliminary data.</text>
</comment>
<comment type="caution">
    <text evidence="6">Lacks conserved residue(s) required for the propagation of feature annotation.</text>
</comment>
<keyword evidence="9" id="KW-1185">Reference proteome</keyword>
<dbReference type="AlphaFoldDB" id="A0A4R6P566"/>
<protein>
    <recommendedName>
        <fullName evidence="6">Carboxylic acid reductase</fullName>
        <shortName evidence="6">CAR</shortName>
        <ecNumber evidence="6">1.2.1.-</ecNumber>
    </recommendedName>
    <alternativeName>
        <fullName evidence="6">ATP/NADPH-dependent carboxylic acid reductase</fullName>
    </alternativeName>
</protein>
<feature type="binding site" evidence="6">
    <location>
        <position position="921"/>
    </location>
    <ligand>
        <name>NADP(+)</name>
        <dbReference type="ChEBI" id="CHEBI:58349"/>
    </ligand>
</feature>
<feature type="binding site" evidence="6">
    <location>
        <position position="583"/>
    </location>
    <ligand>
        <name>AMP</name>
        <dbReference type="ChEBI" id="CHEBI:456215"/>
    </ligand>
</feature>
<evidence type="ECO:0000313" key="8">
    <source>
        <dbReference type="EMBL" id="TDP32968.1"/>
    </source>
</evidence>
<evidence type="ECO:0000256" key="1">
    <source>
        <dbReference type="ARBA" id="ARBA00022450"/>
    </source>
</evidence>
<organism evidence="8 9">
    <name type="scientific">Nocardia ignorata</name>
    <dbReference type="NCBI Taxonomy" id="145285"/>
    <lineage>
        <taxon>Bacteria</taxon>
        <taxon>Bacillati</taxon>
        <taxon>Actinomycetota</taxon>
        <taxon>Actinomycetes</taxon>
        <taxon>Mycobacteriales</taxon>
        <taxon>Nocardiaceae</taxon>
        <taxon>Nocardia</taxon>
    </lineage>
</organism>
<dbReference type="PANTHER" id="PTHR43272">
    <property type="entry name" value="LONG-CHAIN-FATTY-ACID--COA LIGASE"/>
    <property type="match status" value="1"/>
</dbReference>
<evidence type="ECO:0000256" key="2">
    <source>
        <dbReference type="ARBA" id="ARBA00022553"/>
    </source>
</evidence>
<reference evidence="8 9" key="1">
    <citation type="submission" date="2019-03" db="EMBL/GenBank/DDBJ databases">
        <title>Genomic Encyclopedia of Type Strains, Phase IV (KMG-IV): sequencing the most valuable type-strain genomes for metagenomic binning, comparative biology and taxonomic classification.</title>
        <authorList>
            <person name="Goeker M."/>
        </authorList>
    </citation>
    <scope>NUCLEOTIDE SEQUENCE [LARGE SCALE GENOMIC DNA]</scope>
    <source>
        <strain evidence="8 9">DSM 44496</strain>
    </source>
</reference>
<keyword evidence="1 6" id="KW-0596">Phosphopantetheine</keyword>
<dbReference type="InterPro" id="IPR036291">
    <property type="entry name" value="NAD(P)-bd_dom_sf"/>
</dbReference>
<evidence type="ECO:0000256" key="4">
    <source>
        <dbReference type="ARBA" id="ARBA00022840"/>
    </source>
</evidence>
<name>A0A4R6P566_NOCIG</name>
<comment type="similarity">
    <text evidence="6">Belongs to the ATP-dependent AMP-binding enzyme family. Carboxylic acid reductase subfamily.</text>
</comment>
<dbReference type="PANTHER" id="PTHR43272:SF33">
    <property type="entry name" value="AMP-BINDING DOMAIN-CONTAINING PROTEIN-RELATED"/>
    <property type="match status" value="1"/>
</dbReference>
<dbReference type="Gene3D" id="3.40.50.720">
    <property type="entry name" value="NAD(P)-binding Rossmann-like Domain"/>
    <property type="match status" value="1"/>
</dbReference>
<evidence type="ECO:0000313" key="9">
    <source>
        <dbReference type="Proteomes" id="UP000295087"/>
    </source>
</evidence>
<feature type="binding site" evidence="6">
    <location>
        <position position="366"/>
    </location>
    <ligand>
        <name>AMP</name>
        <dbReference type="ChEBI" id="CHEBI:456215"/>
    </ligand>
</feature>
<feature type="binding site" evidence="6">
    <location>
        <position position="944"/>
    </location>
    <ligand>
        <name>NADP(+)</name>
        <dbReference type="ChEBI" id="CHEBI:58349"/>
    </ligand>
</feature>
<dbReference type="Pfam" id="PF00501">
    <property type="entry name" value="AMP-binding"/>
    <property type="match status" value="1"/>
</dbReference>
<feature type="modified residue" description="O-(pantetheine 4'-phosphoryl)serine" evidence="6">
    <location>
        <position position="656"/>
    </location>
</feature>
<feature type="binding site" evidence="6">
    <location>
        <position position="788"/>
    </location>
    <ligand>
        <name>NADP(+)</name>
        <dbReference type="ChEBI" id="CHEBI:58349"/>
    </ligand>
</feature>
<keyword evidence="3 6" id="KW-0547">Nucleotide-binding</keyword>
<dbReference type="InterPro" id="IPR020845">
    <property type="entry name" value="AMP-binding_CS"/>
</dbReference>
<gene>
    <name evidence="6" type="primary">car</name>
    <name evidence="8" type="ORF">DFR75_105206</name>
</gene>
<feature type="binding site" evidence="6">
    <location>
        <begin position="387"/>
        <end position="388"/>
    </location>
    <ligand>
        <name>AMP</name>
        <dbReference type="ChEBI" id="CHEBI:456215"/>
    </ligand>
</feature>
<feature type="binding site" evidence="6">
    <location>
        <position position="883"/>
    </location>
    <ligand>
        <name>NADP(+)</name>
        <dbReference type="ChEBI" id="CHEBI:58349"/>
    </ligand>
</feature>
<feature type="binding site" evidence="6">
    <location>
        <position position="466"/>
    </location>
    <ligand>
        <name>AMP</name>
        <dbReference type="ChEBI" id="CHEBI:456215"/>
    </ligand>
</feature>
<keyword evidence="6" id="KW-0521">NADP</keyword>
<dbReference type="GO" id="GO:0031177">
    <property type="term" value="F:phosphopantetheine binding"/>
    <property type="evidence" value="ECO:0007669"/>
    <property type="project" value="UniProtKB-UniRule"/>
</dbReference>
<feature type="binding site" evidence="6">
    <location>
        <begin position="478"/>
        <end position="481"/>
    </location>
    <ligand>
        <name>AMP</name>
        <dbReference type="ChEBI" id="CHEBI:456215"/>
    </ligand>
</feature>
<feature type="binding site" evidence="6">
    <location>
        <begin position="843"/>
        <end position="845"/>
    </location>
    <ligand>
        <name>NADP(+)</name>
        <dbReference type="ChEBI" id="CHEBI:58349"/>
    </ligand>
</feature>
<dbReference type="GO" id="GO:0004467">
    <property type="term" value="F:long-chain fatty acid-CoA ligase activity"/>
    <property type="evidence" value="ECO:0007669"/>
    <property type="project" value="UniProtKB-EC"/>
</dbReference>
<dbReference type="NCBIfam" id="TIGR01746">
    <property type="entry name" value="Thioester-redct"/>
    <property type="match status" value="1"/>
</dbReference>
<comment type="catalytic activity">
    <reaction evidence="5">
        <text>a long-chain fatty acid + ATP + CoA = a long-chain fatty acyl-CoA + AMP + diphosphate</text>
        <dbReference type="Rhea" id="RHEA:15421"/>
        <dbReference type="ChEBI" id="CHEBI:30616"/>
        <dbReference type="ChEBI" id="CHEBI:33019"/>
        <dbReference type="ChEBI" id="CHEBI:57287"/>
        <dbReference type="ChEBI" id="CHEBI:57560"/>
        <dbReference type="ChEBI" id="CHEBI:83139"/>
        <dbReference type="ChEBI" id="CHEBI:456215"/>
        <dbReference type="EC" id="6.2.1.3"/>
    </reaction>
    <physiologicalReaction direction="left-to-right" evidence="5">
        <dbReference type="Rhea" id="RHEA:15422"/>
    </physiologicalReaction>
</comment>
<evidence type="ECO:0000256" key="3">
    <source>
        <dbReference type="ARBA" id="ARBA00022741"/>
    </source>
</evidence>
<dbReference type="Pfam" id="PF00550">
    <property type="entry name" value="PP-binding"/>
    <property type="match status" value="1"/>
</dbReference>
<feature type="binding site" evidence="6">
    <location>
        <position position="917"/>
    </location>
    <ligand>
        <name>NADP(+)</name>
        <dbReference type="ChEBI" id="CHEBI:58349"/>
    </ligand>
</feature>
<dbReference type="SMART" id="SM00823">
    <property type="entry name" value="PKS_PP"/>
    <property type="match status" value="1"/>
</dbReference>
<keyword evidence="4 6" id="KW-0067">ATP-binding</keyword>
<keyword evidence="2 6" id="KW-0597">Phosphoprotein</keyword>
<sequence>MSLDQDTGARRLTALLTEDPQVRAARPADEVHATVTTPGLPLGEIVEAAMTGYADRPALGFRRTELVPDAGGAVRRIVPDFETITYRTLWDRARAVAAAWYADGVRAGDFVAMLGFTGVDYTVLDLAVIHLGAVAVPLQSGASSTQLRSILGETTPKILAVDIAYLGTAVEVISPGATTLVVFDYFADDHRHRELLDAARHDFPGIRTLADTVEQGLTAEPAPRVEPDDDALALLIYTSGSTGTPKGAMYTRRLVAAGWQPVRPYAVINLNFLPMSHIAARLTLNAALARGGTAYFTAAPDTSTLFDDIALVRPTEIFLVPRVCEMIQQHYRRTREHHPELTDDQVKTSLREQLLGGRLLTVSCGSAPIAPELRAFVESVLELRLHDGYGSTETGGGVIFDTRVMRPPVLDYKLVDVPELGYFGTDKPYPRGELLLKTTTMIAGYYRRPEVTAEVFDADGFCRTGDIVAELAPDRLTYVDRRNNVIKLSQGEFVTVSRLEAVFAGEEPIHQIYVYGSSDRAFLLAVVVPARPLPAEQAHAAISDALHRAAVRAQLEPYEIPRAFLVEPEPFTVDNGLLSGVGKLLRPKLKERYGQRLEQLYDELAERQDDELRLLRADAPGLAVSEVVARAAGAILGCDPAALRADTRFSDLGGDSLAALSYSTLLRELLDVDVPVNVLLGPDSTLAALTGYITAGPATLDAEAIHGRGATEIRAADLTLDKFLDSATITAAPDLPRAATPARTVLLTGANGYLGRFLLLELLERLAPLGGTVICVVRGADADSARARLDAAYDSDPTLTEHFRALAHRALEVLPGDVGAPELGLPQQVWPRLARDVDLIVHSAALVNHMLPYHQLFGPNVVGTAEIIRLAATTTRKPVSYLSTVAVAAQITDFTEDGDVRTMSPVRRLDTGYANGYGNSKWAGEVLLRDAADRFGLAVAVFRSDMILAHRRYRGQLNVPDVFTRLLLSVLVTGLAPKSFYRTDSEGRRRRAHYDGLPADFVAAAITALAPTTGYRTYDVVNPHDDGICLDDFVDWLIEAGHHIDRIDDYDEWFDRFSTALSALPEPRRKHTLLPLLHAYRHPARPLPGSALPADGFRAAVRAADIGGAPDIPQLGRDLIAKYVRDLAQLGLLDTDSVSA</sequence>
<dbReference type="InterPro" id="IPR042099">
    <property type="entry name" value="ANL_N_sf"/>
</dbReference>
<dbReference type="InterPro" id="IPR010080">
    <property type="entry name" value="Thioester_reductase-like_dom"/>
</dbReference>
<feature type="binding site" evidence="6">
    <location>
        <begin position="751"/>
        <end position="754"/>
    </location>
    <ligand>
        <name>NADP(+)</name>
        <dbReference type="ChEBI" id="CHEBI:58349"/>
    </ligand>
</feature>
<dbReference type="Pfam" id="PF07993">
    <property type="entry name" value="NAD_binding_4"/>
    <property type="match status" value="1"/>
</dbReference>
<dbReference type="InterPro" id="IPR009081">
    <property type="entry name" value="PP-bd_ACP"/>
</dbReference>
<dbReference type="HAMAP" id="MF_02247">
    <property type="entry name" value="Carbox_acid_reduct"/>
    <property type="match status" value="1"/>
</dbReference>
<proteinExistence type="inferred from homology"/>
<dbReference type="GO" id="GO:0016620">
    <property type="term" value="F:oxidoreductase activity, acting on the aldehyde or oxo group of donors, NAD or NADP as acceptor"/>
    <property type="evidence" value="ECO:0007669"/>
    <property type="project" value="UniProtKB-UniRule"/>
</dbReference>
<dbReference type="NCBIfam" id="NF041592">
    <property type="entry name" value="carboxyl_red"/>
    <property type="match status" value="1"/>
</dbReference>
<evidence type="ECO:0000256" key="5">
    <source>
        <dbReference type="ARBA" id="ARBA00024484"/>
    </source>
</evidence>
<dbReference type="GO" id="GO:0005524">
    <property type="term" value="F:ATP binding"/>
    <property type="evidence" value="ECO:0007669"/>
    <property type="project" value="UniProtKB-UniRule"/>
</dbReference>
<dbReference type="SMART" id="SM01294">
    <property type="entry name" value="PKS_PP_betabranch"/>
    <property type="match status" value="1"/>
</dbReference>
<dbReference type="PROSITE" id="PS00455">
    <property type="entry name" value="AMP_BINDING"/>
    <property type="match status" value="1"/>
</dbReference>
<dbReference type="SUPFAM" id="SSF56801">
    <property type="entry name" value="Acetyl-CoA synthetase-like"/>
    <property type="match status" value="1"/>
</dbReference>
<evidence type="ECO:0000256" key="6">
    <source>
        <dbReference type="HAMAP-Rule" id="MF_02247"/>
    </source>
</evidence>
<comment type="cofactor">
    <cofactor evidence="6">
        <name>pantetheine 4'-phosphate</name>
        <dbReference type="ChEBI" id="CHEBI:47942"/>
    </cofactor>
    <text evidence="6">Binds 1 phosphopantetheine covalently.</text>
</comment>
<feature type="binding site" evidence="6">
    <location>
        <position position="277"/>
    </location>
    <ligand>
        <name>AMP</name>
        <dbReference type="ChEBI" id="CHEBI:456215"/>
    </ligand>
</feature>
<dbReference type="EC" id="1.2.1.-" evidence="6"/>
<dbReference type="Gene3D" id="3.40.50.12780">
    <property type="entry name" value="N-terminal domain of ligase-like"/>
    <property type="match status" value="1"/>
</dbReference>
<dbReference type="InterPro" id="IPR036736">
    <property type="entry name" value="ACP-like_sf"/>
</dbReference>
<dbReference type="Gene3D" id="1.10.1200.10">
    <property type="entry name" value="ACP-like"/>
    <property type="match status" value="1"/>
</dbReference>
<feature type="binding site" evidence="6">
    <location>
        <position position="487"/>
    </location>
    <ligand>
        <name>AMP</name>
        <dbReference type="ChEBI" id="CHEBI:456215"/>
    </ligand>
</feature>
<dbReference type="EMBL" id="SNXK01000005">
    <property type="protein sequence ID" value="TDP32968.1"/>
    <property type="molecule type" value="Genomic_DNA"/>
</dbReference>
<dbReference type="InterPro" id="IPR020806">
    <property type="entry name" value="PKS_PP-bd"/>
</dbReference>
<dbReference type="InterPro" id="IPR045851">
    <property type="entry name" value="AMP-bd_C_sf"/>
</dbReference>
<feature type="binding site" evidence="6">
    <location>
        <position position="778"/>
    </location>
    <ligand>
        <name>NADP(+)</name>
        <dbReference type="ChEBI" id="CHEBI:58349"/>
    </ligand>
</feature>
<feature type="domain" description="Carrier" evidence="7">
    <location>
        <begin position="622"/>
        <end position="697"/>
    </location>
</feature>
<keyword evidence="8" id="KW-0436">Ligase</keyword>
<dbReference type="SUPFAM" id="SSF51735">
    <property type="entry name" value="NAD(P)-binding Rossmann-fold domains"/>
    <property type="match status" value="1"/>
</dbReference>
<feature type="binding site" evidence="6">
    <location>
        <position position="392"/>
    </location>
    <ligand>
        <name>AMP</name>
        <dbReference type="ChEBI" id="CHEBI:456215"/>
    </ligand>
</feature>
<accession>A0A4R6P566</accession>
<comment type="catalytic activity">
    <reaction evidence="6">
        <text>a carboxylate + ATP + NADPH + H(+) = an aldehyde + AMP + diphosphate + NADP(+)</text>
        <dbReference type="Rhea" id="RHEA:50916"/>
        <dbReference type="ChEBI" id="CHEBI:15378"/>
        <dbReference type="ChEBI" id="CHEBI:17478"/>
        <dbReference type="ChEBI" id="CHEBI:29067"/>
        <dbReference type="ChEBI" id="CHEBI:30616"/>
        <dbReference type="ChEBI" id="CHEBI:33019"/>
        <dbReference type="ChEBI" id="CHEBI:57783"/>
        <dbReference type="ChEBI" id="CHEBI:58349"/>
        <dbReference type="ChEBI" id="CHEBI:456215"/>
    </reaction>
</comment>
<evidence type="ECO:0000259" key="7">
    <source>
        <dbReference type="PROSITE" id="PS50075"/>
    </source>
</evidence>
<dbReference type="PROSITE" id="PS50075">
    <property type="entry name" value="CARRIER"/>
    <property type="match status" value="1"/>
</dbReference>
<dbReference type="Gene3D" id="3.30.300.30">
    <property type="match status" value="1"/>
</dbReference>
<dbReference type="InterPro" id="IPR000873">
    <property type="entry name" value="AMP-dep_synth/lig_dom"/>
</dbReference>
<dbReference type="RefSeq" id="WP_067489756.1">
    <property type="nucleotide sequence ID" value="NZ_SNXK01000005.1"/>
</dbReference>
<dbReference type="GO" id="GO:0016020">
    <property type="term" value="C:membrane"/>
    <property type="evidence" value="ECO:0007669"/>
    <property type="project" value="TreeGrafter"/>
</dbReference>
<keyword evidence="6" id="KW-0560">Oxidoreductase</keyword>
<dbReference type="GO" id="GO:0050661">
    <property type="term" value="F:NADP binding"/>
    <property type="evidence" value="ECO:0007669"/>
    <property type="project" value="UniProtKB-UniRule"/>
</dbReference>
<comment type="domain">
    <text evidence="6">The N-terminal domain likely catalyzes substrate activation by formation of an initial acyl-AMP intermediate, the central region contains the phosphopantetheine attachment site, and the C-terminal domain catalyzes the reduction by NADPH of the intermediate thioester formed from the attack of the phosphopantetheine thiol at the carbonyl carbon of acyl-AMP.</text>
</comment>